<reference evidence="1" key="1">
    <citation type="submission" date="2015-12" db="EMBL/GenBank/DDBJ databases">
        <title>Update maize B73 reference genome by single molecule sequencing technologies.</title>
        <authorList>
            <consortium name="Maize Genome Sequencing Project"/>
            <person name="Ware D."/>
        </authorList>
    </citation>
    <scope>NUCLEOTIDE SEQUENCE [LARGE SCALE GENOMIC DNA]</scope>
    <source>
        <tissue evidence="1">Seedling</tissue>
    </source>
</reference>
<evidence type="ECO:0000313" key="1">
    <source>
        <dbReference type="EMBL" id="ONM15048.1"/>
    </source>
</evidence>
<accession>A0A1D6E3D6</accession>
<dbReference type="AlphaFoldDB" id="A0A1D6E3D6"/>
<protein>
    <submittedName>
        <fullName evidence="1">Prolyl oligopeptidase family protein</fullName>
    </submittedName>
</protein>
<proteinExistence type="predicted"/>
<organism evidence="1">
    <name type="scientific">Zea mays</name>
    <name type="common">Maize</name>
    <dbReference type="NCBI Taxonomy" id="4577"/>
    <lineage>
        <taxon>Eukaryota</taxon>
        <taxon>Viridiplantae</taxon>
        <taxon>Streptophyta</taxon>
        <taxon>Embryophyta</taxon>
        <taxon>Tracheophyta</taxon>
        <taxon>Spermatophyta</taxon>
        <taxon>Magnoliopsida</taxon>
        <taxon>Liliopsida</taxon>
        <taxon>Poales</taxon>
        <taxon>Poaceae</taxon>
        <taxon>PACMAD clade</taxon>
        <taxon>Panicoideae</taxon>
        <taxon>Andropogonodae</taxon>
        <taxon>Andropogoneae</taxon>
        <taxon>Tripsacinae</taxon>
        <taxon>Zea</taxon>
    </lineage>
</organism>
<gene>
    <name evidence="1" type="ORF">ZEAMMB73_Zm00001d002678</name>
</gene>
<dbReference type="EMBL" id="CM007648">
    <property type="protein sequence ID" value="ONM15061.1"/>
    <property type="molecule type" value="Genomic_DNA"/>
</dbReference>
<dbReference type="EMBL" id="CM007648">
    <property type="protein sequence ID" value="ONM15048.1"/>
    <property type="molecule type" value="Genomic_DNA"/>
</dbReference>
<sequence>MFPNGHKETSSTSRRKLSALKIRTRISRALSRLALCGRCISVRSPR</sequence>
<name>A0A1D6E3D6_MAIZE</name>